<proteinExistence type="predicted"/>
<evidence type="ECO:0000313" key="2">
    <source>
        <dbReference type="Proteomes" id="UP000614123"/>
    </source>
</evidence>
<dbReference type="SUPFAM" id="SSF51735">
    <property type="entry name" value="NAD(P)-binding Rossmann-fold domains"/>
    <property type="match status" value="1"/>
</dbReference>
<dbReference type="RefSeq" id="WP_198717976.1">
    <property type="nucleotide sequence ID" value="NZ_JAEILD010000041.1"/>
</dbReference>
<name>A0ABS0VCY0_PSEVE</name>
<reference evidence="1 2" key="1">
    <citation type="submission" date="2020-12" db="EMBL/GenBank/DDBJ databases">
        <title>Comparative genomic insights into the epidemiology and virulence of plant pathogenic Pseudomonads from Turkey.</title>
        <authorList>
            <person name="Dillon M."/>
            <person name="Ruiz-Bedoya T."/>
            <person name="Bendalovic-Torma C."/>
            <person name="Guttman K.M."/>
            <person name="Kwak H."/>
            <person name="Middleton M.A."/>
            <person name="Wang P.W."/>
            <person name="Horuz S."/>
            <person name="Aysan Y."/>
            <person name="Guttman D.S."/>
        </authorList>
    </citation>
    <scope>NUCLEOTIDE SEQUENCE [LARGE SCALE GENOMIC DNA]</scope>
    <source>
        <strain evidence="1 2">S4_EA_3a</strain>
    </source>
</reference>
<dbReference type="Proteomes" id="UP000614123">
    <property type="component" value="Unassembled WGS sequence"/>
</dbReference>
<sequence length="66" mass="7238">MSTDPKTTIAFLRTGLIGAPVARNLRKRGGAVHAWNRTAAQAGLWRFERELEAERGAKDMAAPYLA</sequence>
<accession>A0ABS0VCY0</accession>
<dbReference type="Gene3D" id="3.40.50.720">
    <property type="entry name" value="NAD(P)-binding Rossmann-like Domain"/>
    <property type="match status" value="1"/>
</dbReference>
<gene>
    <name evidence="1" type="ORF">YA0849_10120</name>
</gene>
<organism evidence="1 2">
    <name type="scientific">Pseudomonas veronii</name>
    <dbReference type="NCBI Taxonomy" id="76761"/>
    <lineage>
        <taxon>Bacteria</taxon>
        <taxon>Pseudomonadati</taxon>
        <taxon>Pseudomonadota</taxon>
        <taxon>Gammaproteobacteria</taxon>
        <taxon>Pseudomonadales</taxon>
        <taxon>Pseudomonadaceae</taxon>
        <taxon>Pseudomonas</taxon>
    </lineage>
</organism>
<protein>
    <submittedName>
        <fullName evidence="1">NAD(P)-dependent oxidoreductase</fullName>
    </submittedName>
</protein>
<evidence type="ECO:0000313" key="1">
    <source>
        <dbReference type="EMBL" id="MBI6649358.1"/>
    </source>
</evidence>
<dbReference type="EMBL" id="JAEILD010000041">
    <property type="protein sequence ID" value="MBI6649358.1"/>
    <property type="molecule type" value="Genomic_DNA"/>
</dbReference>
<keyword evidence="2" id="KW-1185">Reference proteome</keyword>
<dbReference type="InterPro" id="IPR036291">
    <property type="entry name" value="NAD(P)-bd_dom_sf"/>
</dbReference>
<comment type="caution">
    <text evidence="1">The sequence shown here is derived from an EMBL/GenBank/DDBJ whole genome shotgun (WGS) entry which is preliminary data.</text>
</comment>